<dbReference type="Proteomes" id="UP001152797">
    <property type="component" value="Unassembled WGS sequence"/>
</dbReference>
<comment type="caution">
    <text evidence="1">The sequence shown here is derived from an EMBL/GenBank/DDBJ whole genome shotgun (WGS) entry which is preliminary data.</text>
</comment>
<organism evidence="1">
    <name type="scientific">Cladocopium goreaui</name>
    <dbReference type="NCBI Taxonomy" id="2562237"/>
    <lineage>
        <taxon>Eukaryota</taxon>
        <taxon>Sar</taxon>
        <taxon>Alveolata</taxon>
        <taxon>Dinophyceae</taxon>
        <taxon>Suessiales</taxon>
        <taxon>Symbiodiniaceae</taxon>
        <taxon>Cladocopium</taxon>
    </lineage>
</organism>
<dbReference type="EMBL" id="CAMXCT010001232">
    <property type="protein sequence ID" value="CAI3988111.1"/>
    <property type="molecule type" value="Genomic_DNA"/>
</dbReference>
<evidence type="ECO:0000313" key="1">
    <source>
        <dbReference type="EMBL" id="CAI3988111.1"/>
    </source>
</evidence>
<keyword evidence="3" id="KW-1185">Reference proteome</keyword>
<proteinExistence type="predicted"/>
<sequence>MPGAPAAEAPQCHGVAPLRLCSRARVQGEVEMVEVATQIWLGDFLTAQEQLEEAGTASGLLQAVQQILSEMPRAEAASVAFVARRVSQALAKEKLGAKRILGTLTLRDGVELGYAW</sequence>
<feature type="non-terminal residue" evidence="1">
    <location>
        <position position="116"/>
    </location>
</feature>
<reference evidence="2" key="2">
    <citation type="submission" date="2024-04" db="EMBL/GenBank/DDBJ databases">
        <authorList>
            <person name="Chen Y."/>
            <person name="Shah S."/>
            <person name="Dougan E. K."/>
            <person name="Thang M."/>
            <person name="Chan C."/>
        </authorList>
    </citation>
    <scope>NUCLEOTIDE SEQUENCE [LARGE SCALE GENOMIC DNA]</scope>
</reference>
<dbReference type="EMBL" id="CAMXCT020001232">
    <property type="protein sequence ID" value="CAL1141486.1"/>
    <property type="molecule type" value="Genomic_DNA"/>
</dbReference>
<evidence type="ECO:0000313" key="2">
    <source>
        <dbReference type="EMBL" id="CAL1141486.1"/>
    </source>
</evidence>
<dbReference type="EMBL" id="CAMXCT030001232">
    <property type="protein sequence ID" value="CAL4775423.1"/>
    <property type="molecule type" value="Genomic_DNA"/>
</dbReference>
<protein>
    <submittedName>
        <fullName evidence="1">Uncharacterized protein</fullName>
    </submittedName>
</protein>
<name>A0A9P1CAW6_9DINO</name>
<dbReference type="AlphaFoldDB" id="A0A9P1CAW6"/>
<reference evidence="1" key="1">
    <citation type="submission" date="2022-10" db="EMBL/GenBank/DDBJ databases">
        <authorList>
            <person name="Chen Y."/>
            <person name="Dougan E. K."/>
            <person name="Chan C."/>
            <person name="Rhodes N."/>
            <person name="Thang M."/>
        </authorList>
    </citation>
    <scope>NUCLEOTIDE SEQUENCE</scope>
</reference>
<dbReference type="OrthoDB" id="440252at2759"/>
<accession>A0A9P1CAW6</accession>
<gene>
    <name evidence="1" type="ORF">C1SCF055_LOCUS15331</name>
</gene>
<evidence type="ECO:0000313" key="3">
    <source>
        <dbReference type="Proteomes" id="UP001152797"/>
    </source>
</evidence>